<proteinExistence type="predicted"/>
<evidence type="ECO:0000256" key="4">
    <source>
        <dbReference type="ARBA" id="ARBA00022833"/>
    </source>
</evidence>
<keyword evidence="4" id="KW-0862">Zinc</keyword>
<evidence type="ECO:0000313" key="7">
    <source>
        <dbReference type="EMBL" id="KAJ7414438.1"/>
    </source>
</evidence>
<dbReference type="InterPro" id="IPR013087">
    <property type="entry name" value="Znf_C2H2_type"/>
</dbReference>
<evidence type="ECO:0000256" key="5">
    <source>
        <dbReference type="PROSITE-ProRule" id="PRU00042"/>
    </source>
</evidence>
<dbReference type="SUPFAM" id="SSF57667">
    <property type="entry name" value="beta-beta-alpha zinc fingers"/>
    <property type="match status" value="2"/>
</dbReference>
<evidence type="ECO:0000259" key="6">
    <source>
        <dbReference type="PROSITE" id="PS50157"/>
    </source>
</evidence>
<dbReference type="PROSITE" id="PS50157">
    <property type="entry name" value="ZINC_FINGER_C2H2_2"/>
    <property type="match status" value="3"/>
</dbReference>
<comment type="caution">
    <text evidence="7">The sequence shown here is derived from an EMBL/GenBank/DDBJ whole genome shotgun (WGS) entry which is preliminary data.</text>
</comment>
<feature type="domain" description="C2H2-type" evidence="6">
    <location>
        <begin position="602"/>
        <end position="631"/>
    </location>
</feature>
<dbReference type="Proteomes" id="UP001145742">
    <property type="component" value="Unassembled WGS sequence"/>
</dbReference>
<keyword evidence="3 5" id="KW-0863">Zinc-finger</keyword>
<protein>
    <recommendedName>
        <fullName evidence="6">C2H2-type domain-containing protein</fullName>
    </recommendedName>
</protein>
<dbReference type="Gene3D" id="3.30.160.60">
    <property type="entry name" value="Classic Zinc Finger"/>
    <property type="match status" value="3"/>
</dbReference>
<evidence type="ECO:0000313" key="8">
    <source>
        <dbReference type="Proteomes" id="UP001145742"/>
    </source>
</evidence>
<gene>
    <name evidence="7" type="ORF">WISP_84261</name>
</gene>
<reference evidence="7" key="1">
    <citation type="submission" date="2019-10" db="EMBL/GenBank/DDBJ databases">
        <authorList>
            <person name="Soares A.E.R."/>
            <person name="Aleixo A."/>
            <person name="Schneider P."/>
            <person name="Miyaki C.Y."/>
            <person name="Schneider M.P."/>
            <person name="Mello C."/>
            <person name="Vasconcelos A.T.R."/>
        </authorList>
    </citation>
    <scope>NUCLEOTIDE SEQUENCE</scope>
    <source>
        <tissue evidence="7">Muscle</tissue>
    </source>
</reference>
<organism evidence="7 8">
    <name type="scientific">Willisornis vidua</name>
    <name type="common">Xingu scale-backed antbird</name>
    <dbReference type="NCBI Taxonomy" id="1566151"/>
    <lineage>
        <taxon>Eukaryota</taxon>
        <taxon>Metazoa</taxon>
        <taxon>Chordata</taxon>
        <taxon>Craniata</taxon>
        <taxon>Vertebrata</taxon>
        <taxon>Euteleostomi</taxon>
        <taxon>Archelosauria</taxon>
        <taxon>Archosauria</taxon>
        <taxon>Dinosauria</taxon>
        <taxon>Saurischia</taxon>
        <taxon>Theropoda</taxon>
        <taxon>Coelurosauria</taxon>
        <taxon>Aves</taxon>
        <taxon>Neognathae</taxon>
        <taxon>Neoaves</taxon>
        <taxon>Telluraves</taxon>
        <taxon>Australaves</taxon>
        <taxon>Passeriformes</taxon>
        <taxon>Thamnophilidae</taxon>
        <taxon>Willisornis</taxon>
    </lineage>
</organism>
<dbReference type="Pfam" id="PF00096">
    <property type="entry name" value="zf-C2H2"/>
    <property type="match status" value="3"/>
</dbReference>
<dbReference type="InterPro" id="IPR036236">
    <property type="entry name" value="Znf_C2H2_sf"/>
</dbReference>
<sequence length="698" mass="77500">MRTIILGGIEKHLKDNTVIGHSQHSFMRIKSCLSNLISFYEKVTYLVDQGKPVDIVFLDFSKAFDTVPHRMLLEKTSIPQLDKHIMCWVSNWLTGGPQKVDIVDIYESIRERQRHDSERSTCSTLEQNDIEAVEALVCMSSWGQRSQKGDILKIRPLTPFSDSGDCTMHTEATSELPKDYLSTLDGKQLYGVPCNKLQELLKEKLNRVENLVVKVRHIDAHVPKSPASEEHQHNQQVDQAAKIEVAQVDLDWQQLYAITAVMATCNIKAIRCMTPPHSPDFVDISATTLLSSQVTYSKPRTVMANTAACSVTAATSASPTTNPSVLNMERRCSQKAAISESSAPQPCRAMATSVIRHTGDSSAYHHIPAVQEKAKVTSGYGTSRDWCGVDERRHSRLPQDTCAADDLINKTSPVHLPYAHDSSDIVTNKGQLPVRPVSPQTHLPKNCENDLQKRATPVTPAPVSSPQVLCQMIPLNRQSSMINAYVKPSTPMKPILPQTAPLSQPVLMGPSVPQGTVMLVLPQPAVTQTPQCPQPVMTVGNTKLLPLAPAPVFIASGQTCTPQMDFSRRRNYVCDFPGCKKTYFKSSHLKAHLRTHTGEKPFSCNWEGCDKKFARSDELSRHRRTHTGEKKFACPVCERRFMRSDHLTKHTRRHMTTKKAPSWQTEVGKLGRIATAEKPKSSGALSMLIPMPSPVCQG</sequence>
<keyword evidence="1" id="KW-0479">Metal-binding</keyword>
<feature type="domain" description="C2H2-type" evidence="6">
    <location>
        <begin position="632"/>
        <end position="659"/>
    </location>
</feature>
<name>A0ABQ9D9G3_9PASS</name>
<dbReference type="PROSITE" id="PS00028">
    <property type="entry name" value="ZINC_FINGER_C2H2_1"/>
    <property type="match status" value="3"/>
</dbReference>
<accession>A0ABQ9D9G3</accession>
<dbReference type="PANTHER" id="PTHR23235:SF65">
    <property type="entry name" value="KRUEPPEL-LIKE FACTOR 11"/>
    <property type="match status" value="1"/>
</dbReference>
<evidence type="ECO:0000256" key="1">
    <source>
        <dbReference type="ARBA" id="ARBA00022723"/>
    </source>
</evidence>
<evidence type="ECO:0000256" key="2">
    <source>
        <dbReference type="ARBA" id="ARBA00022737"/>
    </source>
</evidence>
<dbReference type="CDD" id="cd21584">
    <property type="entry name" value="KLF11_N"/>
    <property type="match status" value="1"/>
</dbReference>
<keyword evidence="8" id="KW-1185">Reference proteome</keyword>
<dbReference type="EMBL" id="WHWB01034061">
    <property type="protein sequence ID" value="KAJ7414438.1"/>
    <property type="molecule type" value="Genomic_DNA"/>
</dbReference>
<keyword evidence="2" id="KW-0677">Repeat</keyword>
<evidence type="ECO:0000256" key="3">
    <source>
        <dbReference type="ARBA" id="ARBA00022771"/>
    </source>
</evidence>
<dbReference type="PANTHER" id="PTHR23235">
    <property type="entry name" value="KRUEPPEL-LIKE TRANSCRIPTION FACTOR"/>
    <property type="match status" value="1"/>
</dbReference>
<dbReference type="SMART" id="SM00355">
    <property type="entry name" value="ZnF_C2H2"/>
    <property type="match status" value="3"/>
</dbReference>
<feature type="domain" description="C2H2-type" evidence="6">
    <location>
        <begin position="572"/>
        <end position="601"/>
    </location>
</feature>